<gene>
    <name evidence="1" type="ORF">MKS91_03565</name>
</gene>
<evidence type="ECO:0000313" key="1">
    <source>
        <dbReference type="EMBL" id="MCP8352366.1"/>
    </source>
</evidence>
<sequence>MSDVFKELSGACIKYAKTKEVSFTFKHKSLSPEEVFATFGILPAMIKRASKVMSVCLSVSLCDSYPKEERSYLGYTASITSLPLSTPLVMLFIIDVLEEVIAGRGGGEVVALDEFGYEE</sequence>
<dbReference type="Proteomes" id="UP001320768">
    <property type="component" value="Unassembled WGS sequence"/>
</dbReference>
<accession>A0ABT1L625</accession>
<name>A0ABT1L625_9GAMM</name>
<proteinExistence type="predicted"/>
<protein>
    <submittedName>
        <fullName evidence="1">Uncharacterized protein</fullName>
    </submittedName>
</protein>
<dbReference type="EMBL" id="JAKUDN010000002">
    <property type="protein sequence ID" value="MCP8352366.1"/>
    <property type="molecule type" value="Genomic_DNA"/>
</dbReference>
<keyword evidence="2" id="KW-1185">Reference proteome</keyword>
<evidence type="ECO:0000313" key="2">
    <source>
        <dbReference type="Proteomes" id="UP001320768"/>
    </source>
</evidence>
<organism evidence="1 2">
    <name type="scientific">Candidatus Synchoanobacter obligatus</name>
    <dbReference type="NCBI Taxonomy" id="2919597"/>
    <lineage>
        <taxon>Bacteria</taxon>
        <taxon>Pseudomonadati</taxon>
        <taxon>Pseudomonadota</taxon>
        <taxon>Gammaproteobacteria</taxon>
        <taxon>Candidatus Comchoanobacterales</taxon>
        <taxon>Candidatus Comchoanobacteraceae</taxon>
        <taxon>Candidatus Synchoanobacter</taxon>
    </lineage>
</organism>
<reference evidence="1 2" key="1">
    <citation type="journal article" date="2022" name="Nat. Microbiol.">
        <title>The microbiome of a bacterivorous marine choanoflagellate contains a resource-demanding obligate bacterial associate.</title>
        <authorList>
            <person name="Needham D.M."/>
            <person name="Poirier C."/>
            <person name="Bachy C."/>
            <person name="George E.E."/>
            <person name="Wilken S."/>
            <person name="Yung C.C.M."/>
            <person name="Limardo A.J."/>
            <person name="Morando M."/>
            <person name="Sudek L."/>
            <person name="Malmstrom R.R."/>
            <person name="Keeling P.J."/>
            <person name="Santoro A.E."/>
            <person name="Worden A.Z."/>
        </authorList>
    </citation>
    <scope>NUCLEOTIDE SEQUENCE [LARGE SCALE GENOMIC DNA]</scope>
    <source>
        <strain evidence="1 2">Comchoano-2</strain>
    </source>
</reference>
<comment type="caution">
    <text evidence="1">The sequence shown here is derived from an EMBL/GenBank/DDBJ whole genome shotgun (WGS) entry which is preliminary data.</text>
</comment>
<dbReference type="RefSeq" id="WP_258569471.1">
    <property type="nucleotide sequence ID" value="NZ_JAKUDN010000002.1"/>
</dbReference>